<dbReference type="PANTHER" id="PTHR47153:SF2">
    <property type="entry name" value="LACTATE UTILIZATION PROTEIN B"/>
    <property type="match status" value="1"/>
</dbReference>
<keyword evidence="6" id="KW-0408">Iron</keyword>
<dbReference type="InterPro" id="IPR009051">
    <property type="entry name" value="Helical_ferredxn"/>
</dbReference>
<dbReference type="Pfam" id="PF02589">
    <property type="entry name" value="LUD_dom"/>
    <property type="match status" value="1"/>
</dbReference>
<reference evidence="9" key="1">
    <citation type="submission" date="2019-02" db="EMBL/GenBank/DDBJ databases">
        <authorList>
            <person name="Gruber-Vodicka R. H."/>
            <person name="Seah K. B. B."/>
        </authorList>
    </citation>
    <scope>NUCLEOTIDE SEQUENCE</scope>
    <source>
        <strain evidence="9">BECK_M6</strain>
    </source>
</reference>
<dbReference type="Gene3D" id="3.40.50.10420">
    <property type="entry name" value="NagB/RpiA/CoA transferase-like"/>
    <property type="match status" value="1"/>
</dbReference>
<keyword evidence="7" id="KW-0411">Iron-sulfur</keyword>
<sequence>MLTHIPGDDAVKSTAQSSKARGFKARAAAALSDANLQLALARARGGFVRKREIAMDALPEFEALRETARAIEEHTLSHLDLYLERFESEVVESGGHVHWARTSFDARGIITEICTRARARRVVKGKSMIGEEIAINQALMDAGFEVTETDLGEYIIQLARETPSHIIAPAVHKTRDDIARLFREHHAKHGFGERGAEVPDLVDEAREVLRDIFLMADVGITGANFLIAETGSNVLVTNEGNGDLTCTLPRVHIVLASIDKVIPTFEDATVFLRLLARSASGQVMSSYTTFSTGPRRKGDRDGDLDGPEEYHVVLIDNGRSEILGTPYRDILHCIRCGACLNHCPVYGAIGGHAYGWVYPGPMGAVLTPLLDGRADAWDLPNACTLNGRCEEVCPLGIPLPALLRRLRTEAFRRKAAPSGVRTSLWIWGFFARHPWLYGHLTTLGMAILRRIGRRRKLLDALPFLRPWTQSRDLAVPRGETFQAKWRRQREEEIS</sequence>
<dbReference type="GO" id="GO:0006089">
    <property type="term" value="P:lactate metabolic process"/>
    <property type="evidence" value="ECO:0007669"/>
    <property type="project" value="InterPro"/>
</dbReference>
<dbReference type="InterPro" id="IPR037171">
    <property type="entry name" value="NagB/RpiA_transferase-like"/>
</dbReference>
<evidence type="ECO:0000256" key="7">
    <source>
        <dbReference type="ARBA" id="ARBA00023014"/>
    </source>
</evidence>
<evidence type="ECO:0000256" key="3">
    <source>
        <dbReference type="ARBA" id="ARBA00022723"/>
    </source>
</evidence>
<evidence type="ECO:0000259" key="8">
    <source>
        <dbReference type="PROSITE" id="PS51379"/>
    </source>
</evidence>
<protein>
    <submittedName>
        <fullName evidence="9">L-lactate dehydrogenase complex protein LldF</fullName>
    </submittedName>
</protein>
<organism evidence="9">
    <name type="scientific">Candidatus Kentrum sp. LFY</name>
    <dbReference type="NCBI Taxonomy" id="2126342"/>
    <lineage>
        <taxon>Bacteria</taxon>
        <taxon>Pseudomonadati</taxon>
        <taxon>Pseudomonadota</taxon>
        <taxon>Gammaproteobacteria</taxon>
        <taxon>Candidatus Kentrum</taxon>
    </lineage>
</organism>
<dbReference type="Pfam" id="PF13183">
    <property type="entry name" value="Fer4_8"/>
    <property type="match status" value="1"/>
</dbReference>
<evidence type="ECO:0000256" key="5">
    <source>
        <dbReference type="ARBA" id="ARBA00022982"/>
    </source>
</evidence>
<dbReference type="PROSITE" id="PS51379">
    <property type="entry name" value="4FE4S_FER_2"/>
    <property type="match status" value="1"/>
</dbReference>
<keyword evidence="1" id="KW-0813">Transport</keyword>
<dbReference type="PROSITE" id="PS00198">
    <property type="entry name" value="4FE4S_FER_1"/>
    <property type="match status" value="1"/>
</dbReference>
<dbReference type="InterPro" id="IPR024185">
    <property type="entry name" value="FTHF_cligase-like_sf"/>
</dbReference>
<dbReference type="InterPro" id="IPR004452">
    <property type="entry name" value="LutB/LldF"/>
</dbReference>
<dbReference type="EMBL" id="CAADFH010000011">
    <property type="protein sequence ID" value="VFJ90267.1"/>
    <property type="molecule type" value="Genomic_DNA"/>
</dbReference>
<accession>A0A450UD36</accession>
<proteinExistence type="predicted"/>
<dbReference type="Gene3D" id="1.10.1060.10">
    <property type="entry name" value="Alpha-helical ferredoxin"/>
    <property type="match status" value="1"/>
</dbReference>
<evidence type="ECO:0000256" key="4">
    <source>
        <dbReference type="ARBA" id="ARBA00022737"/>
    </source>
</evidence>
<keyword evidence="3" id="KW-0479">Metal-binding</keyword>
<keyword evidence="5" id="KW-0249">Electron transport</keyword>
<dbReference type="PANTHER" id="PTHR47153">
    <property type="entry name" value="LACTATE UTILIZATION PROTEIN B"/>
    <property type="match status" value="1"/>
</dbReference>
<evidence type="ECO:0000256" key="2">
    <source>
        <dbReference type="ARBA" id="ARBA00022485"/>
    </source>
</evidence>
<dbReference type="GO" id="GO:0046872">
    <property type="term" value="F:metal ion binding"/>
    <property type="evidence" value="ECO:0007669"/>
    <property type="project" value="UniProtKB-KW"/>
</dbReference>
<feature type="domain" description="4Fe-4S ferredoxin-type" evidence="8">
    <location>
        <begin position="324"/>
        <end position="354"/>
    </location>
</feature>
<dbReference type="InterPro" id="IPR003741">
    <property type="entry name" value="LUD_dom"/>
</dbReference>
<dbReference type="AlphaFoldDB" id="A0A450UD36"/>
<dbReference type="SUPFAM" id="SSF46548">
    <property type="entry name" value="alpha-helical ferredoxin"/>
    <property type="match status" value="1"/>
</dbReference>
<dbReference type="NCBIfam" id="TIGR00273">
    <property type="entry name" value="LutB/LldF family L-lactate oxidation iron-sulfur protein"/>
    <property type="match status" value="1"/>
</dbReference>
<dbReference type="SUPFAM" id="SSF100950">
    <property type="entry name" value="NagB/RpiA/CoA transferase-like"/>
    <property type="match status" value="1"/>
</dbReference>
<dbReference type="InterPro" id="IPR017900">
    <property type="entry name" value="4Fe4S_Fe_S_CS"/>
</dbReference>
<keyword evidence="2" id="KW-0004">4Fe-4S</keyword>
<evidence type="ECO:0000256" key="1">
    <source>
        <dbReference type="ARBA" id="ARBA00022448"/>
    </source>
</evidence>
<keyword evidence="4" id="KW-0677">Repeat</keyword>
<dbReference type="GO" id="GO:0051539">
    <property type="term" value="F:4 iron, 4 sulfur cluster binding"/>
    <property type="evidence" value="ECO:0007669"/>
    <property type="project" value="UniProtKB-KW"/>
</dbReference>
<evidence type="ECO:0000256" key="6">
    <source>
        <dbReference type="ARBA" id="ARBA00023004"/>
    </source>
</evidence>
<evidence type="ECO:0000313" key="9">
    <source>
        <dbReference type="EMBL" id="VFJ90267.1"/>
    </source>
</evidence>
<gene>
    <name evidence="9" type="ORF">BECKLFY1418A_GA0070994_10116</name>
</gene>
<name>A0A450UD36_9GAMM</name>
<dbReference type="InterPro" id="IPR017896">
    <property type="entry name" value="4Fe4S_Fe-S-bd"/>
</dbReference>